<name>A0A1W6A2J0_BACMY</name>
<organism evidence="1 2">
    <name type="scientific">Bacillus mycoides</name>
    <dbReference type="NCBI Taxonomy" id="1405"/>
    <lineage>
        <taxon>Bacteria</taxon>
        <taxon>Bacillati</taxon>
        <taxon>Bacillota</taxon>
        <taxon>Bacilli</taxon>
        <taxon>Bacillales</taxon>
        <taxon>Bacillaceae</taxon>
        <taxon>Bacillus</taxon>
        <taxon>Bacillus cereus group</taxon>
    </lineage>
</organism>
<reference evidence="1 2" key="1">
    <citation type="submission" date="2017-04" db="EMBL/GenBank/DDBJ databases">
        <title>The Characteristic of a Fine Plant Growth-Promoting Rhizobacteria Bacillus mycoides Gnyt1 and its Whole Genome Sequencing Analysis.</title>
        <authorList>
            <person name="Li J.H."/>
            <person name="Yao T."/>
        </authorList>
    </citation>
    <scope>NUCLEOTIDE SEQUENCE [LARGE SCALE GENOMIC DNA]</scope>
    <source>
        <strain evidence="1 2">Gnyt1</strain>
    </source>
</reference>
<protein>
    <submittedName>
        <fullName evidence="1">Uncharacterized protein</fullName>
    </submittedName>
</protein>
<gene>
    <name evidence="1" type="ORF">B7492_01685</name>
</gene>
<evidence type="ECO:0000313" key="1">
    <source>
        <dbReference type="EMBL" id="ARJ20047.1"/>
    </source>
</evidence>
<accession>A0A1W6A2J0</accession>
<proteinExistence type="predicted"/>
<dbReference type="AlphaFoldDB" id="A0A1W6A2J0"/>
<sequence>MSTKFFISFVAFCVVAIGDLSYITPLYNNSQHFFFIFYKKIPHTHTSSLFYIYIIKIHERSASIVGSLLITHH</sequence>
<evidence type="ECO:0000313" key="2">
    <source>
        <dbReference type="Proteomes" id="UP000192932"/>
    </source>
</evidence>
<dbReference type="Proteomes" id="UP000192932">
    <property type="component" value="Chromosome"/>
</dbReference>
<dbReference type="EMBL" id="CP020743">
    <property type="protein sequence ID" value="ARJ20047.1"/>
    <property type="molecule type" value="Genomic_DNA"/>
</dbReference>